<gene>
    <name evidence="2" type="ORF">NT6N_24930</name>
</gene>
<accession>A0AAT9FNC6</accession>
<feature type="transmembrane region" description="Helical" evidence="1">
    <location>
        <begin position="141"/>
        <end position="163"/>
    </location>
</feature>
<proteinExistence type="predicted"/>
<name>A0AAT9FNC6_9BACT</name>
<organism evidence="2">
    <name type="scientific">Oceaniferula spumae</name>
    <dbReference type="NCBI Taxonomy" id="2979115"/>
    <lineage>
        <taxon>Bacteria</taxon>
        <taxon>Pseudomonadati</taxon>
        <taxon>Verrucomicrobiota</taxon>
        <taxon>Verrucomicrobiia</taxon>
        <taxon>Verrucomicrobiales</taxon>
        <taxon>Verrucomicrobiaceae</taxon>
        <taxon>Oceaniferula</taxon>
    </lineage>
</organism>
<evidence type="ECO:0000313" key="2">
    <source>
        <dbReference type="EMBL" id="BDS07453.1"/>
    </source>
</evidence>
<reference evidence="2" key="1">
    <citation type="submission" date="2024-07" db="EMBL/GenBank/DDBJ databases">
        <title>Complete genome sequence of Verrucomicrobiaceae bacterium NT6N.</title>
        <authorList>
            <person name="Huang C."/>
            <person name="Takami H."/>
            <person name="Hamasaki K."/>
        </authorList>
    </citation>
    <scope>NUCLEOTIDE SEQUENCE</scope>
    <source>
        <strain evidence="2">NT6N</strain>
    </source>
</reference>
<keyword evidence="1" id="KW-0812">Transmembrane</keyword>
<dbReference type="EMBL" id="AP026866">
    <property type="protein sequence ID" value="BDS07453.1"/>
    <property type="molecule type" value="Genomic_DNA"/>
</dbReference>
<dbReference type="KEGG" id="osu:NT6N_24930"/>
<feature type="transmembrane region" description="Helical" evidence="1">
    <location>
        <begin position="7"/>
        <end position="26"/>
    </location>
</feature>
<sequence length="167" mass="18776">MRWLKQHWFMILIYSVCGVSLSIYGYKKTAFDGVQSWPSVPATQVEEDQFSGEIRGDWYDGTKTRGVSSTTVSYQYCVEGSSYTGTLATPDGGGLPFNFDMEFLAKPNEDGSYQVRNKPREWRAYYHPSDPSLAVLDPVPYRGVTCLIVASVMGVIIIAHLYFSIWG</sequence>
<keyword evidence="1" id="KW-0472">Membrane</keyword>
<keyword evidence="1" id="KW-1133">Transmembrane helix</keyword>
<evidence type="ECO:0008006" key="3">
    <source>
        <dbReference type="Google" id="ProtNLM"/>
    </source>
</evidence>
<dbReference type="AlphaFoldDB" id="A0AAT9FNC6"/>
<evidence type="ECO:0000256" key="1">
    <source>
        <dbReference type="SAM" id="Phobius"/>
    </source>
</evidence>
<protein>
    <recommendedName>
        <fullName evidence="3">DUF3592 domain-containing protein</fullName>
    </recommendedName>
</protein>